<sequence>MATYRVRMTDGTLRTEQALRVRTDAHNLYLEERAAGAWRPVLDVRLDQVDQIQRRFTENDGRWVWLTETLPAPAGVRAWN</sequence>
<gene>
    <name evidence="1" type="ORF">CDO52_22090</name>
</gene>
<keyword evidence="2" id="KW-1185">Reference proteome</keyword>
<dbReference type="AlphaFoldDB" id="A0A223SAG6"/>
<proteinExistence type="predicted"/>
<organism evidence="1 2">
    <name type="scientific">Nocardiopsis gilva YIM 90087</name>
    <dbReference type="NCBI Taxonomy" id="1235441"/>
    <lineage>
        <taxon>Bacteria</taxon>
        <taxon>Bacillati</taxon>
        <taxon>Actinomycetota</taxon>
        <taxon>Actinomycetes</taxon>
        <taxon>Streptosporangiales</taxon>
        <taxon>Nocardiopsidaceae</taxon>
        <taxon>Nocardiopsis</taxon>
    </lineage>
</organism>
<dbReference type="RefSeq" id="WP_017620400.1">
    <property type="nucleotide sequence ID" value="NZ_ANBG01000313.1"/>
</dbReference>
<dbReference type="KEGG" id="ngv:CDO52_22090"/>
<dbReference type="EMBL" id="CP022753">
    <property type="protein sequence ID" value="ASU85122.1"/>
    <property type="molecule type" value="Genomic_DNA"/>
</dbReference>
<dbReference type="OrthoDB" id="3486002at2"/>
<evidence type="ECO:0000313" key="1">
    <source>
        <dbReference type="EMBL" id="ASU85122.1"/>
    </source>
</evidence>
<reference evidence="1 2" key="1">
    <citation type="submission" date="2017-08" db="EMBL/GenBank/DDBJ databases">
        <title>The complete genome sequence of Nocardiopsis gilva YIM 90087.</title>
        <authorList>
            <person name="Yin M."/>
            <person name="Tang S."/>
        </authorList>
    </citation>
    <scope>NUCLEOTIDE SEQUENCE [LARGE SCALE GENOMIC DNA]</scope>
    <source>
        <strain evidence="1 2">YIM 90087</strain>
    </source>
</reference>
<dbReference type="Proteomes" id="UP000215005">
    <property type="component" value="Chromosome"/>
</dbReference>
<name>A0A223SAG6_9ACTN</name>
<evidence type="ECO:0000313" key="2">
    <source>
        <dbReference type="Proteomes" id="UP000215005"/>
    </source>
</evidence>
<accession>A0A223SAG6</accession>
<protein>
    <submittedName>
        <fullName evidence="1">Uncharacterized protein</fullName>
    </submittedName>
</protein>